<reference evidence="2" key="1">
    <citation type="journal article" date="2013" name="Stand. Genomic Sci.">
        <title>Complete genome sequence of the halophilic bacterium Spirochaeta africana type strain (Z-7692(T)) from the alkaline Lake Magadi in the East African Rift.</title>
        <authorList>
            <person name="Liolos K."/>
            <person name="Abt B."/>
            <person name="Scheuner C."/>
            <person name="Teshima H."/>
            <person name="Held B."/>
            <person name="Lapidus A."/>
            <person name="Nolan M."/>
            <person name="Lucas S."/>
            <person name="Deshpande S."/>
            <person name="Cheng J.F."/>
            <person name="Tapia R."/>
            <person name="Goodwin L.A."/>
            <person name="Pitluck S."/>
            <person name="Pagani I."/>
            <person name="Ivanova N."/>
            <person name="Mavromatis K."/>
            <person name="Mikhailova N."/>
            <person name="Huntemann M."/>
            <person name="Pati A."/>
            <person name="Chen A."/>
            <person name="Palaniappan K."/>
            <person name="Land M."/>
            <person name="Rohde M."/>
            <person name="Tindall B.J."/>
            <person name="Detter J.C."/>
            <person name="Goker M."/>
            <person name="Bristow J."/>
            <person name="Eisen J.A."/>
            <person name="Markowitz V."/>
            <person name="Hugenholtz P."/>
            <person name="Woyke T."/>
            <person name="Klenk H.P."/>
            <person name="Kyrpides N.C."/>
        </authorList>
    </citation>
    <scope>NUCLEOTIDE SEQUENCE</scope>
    <source>
        <strain evidence="2">ATCC 700263 / DSM 8902 / Z-7692</strain>
    </source>
</reference>
<protein>
    <submittedName>
        <fullName evidence="1">Uncharacterized protein</fullName>
    </submittedName>
</protein>
<gene>
    <name evidence="1" type="ordered locus">Spiaf_0802</name>
</gene>
<name>H9UHA3_SPIAZ</name>
<dbReference type="RefSeq" id="WP_014454893.1">
    <property type="nucleotide sequence ID" value="NC_017098.1"/>
</dbReference>
<dbReference type="PATRIC" id="fig|889378.3.peg.806"/>
<accession>H9UHA3</accession>
<dbReference type="OrthoDB" id="367580at2"/>
<sequence>MEIQVNQQQLDFSLEGTETVASVLSQLTQWVEDGGEFIIESVIDGQDVSGGLPPSLAEQQARDISSISLTTCPPLEFRLRRLTIMDNYLSLMEEAVLKGSLAEMQSITAEYPYLQHQLAQELNGSDTAGNSELNTIVQALQIEKKELSQEQRRSVAVIIQMARSILQDRSREITHPLQSLHATAEQLHRLLPQIVEVSVQLQSSDEQQAMQTVFHTSELLSKLLRTLAIIRERSDLEHSIPFGEIAGAQENLHRLLQEFEAAMAENDSVTIGDILEYEIAPILEQVCADITANTPSYGATGTGV</sequence>
<dbReference type="AlphaFoldDB" id="H9UHA3"/>
<dbReference type="KEGG" id="sfc:Spiaf_0802"/>
<dbReference type="EMBL" id="CP003282">
    <property type="protein sequence ID" value="AFG36896.1"/>
    <property type="molecule type" value="Genomic_DNA"/>
</dbReference>
<dbReference type="STRING" id="889378.Spiaf_0802"/>
<evidence type="ECO:0000313" key="1">
    <source>
        <dbReference type="EMBL" id="AFG36896.1"/>
    </source>
</evidence>
<dbReference type="Proteomes" id="UP000007383">
    <property type="component" value="Chromosome"/>
</dbReference>
<keyword evidence="2" id="KW-1185">Reference proteome</keyword>
<organism evidence="1 2">
    <name type="scientific">Spirochaeta africana (strain ATCC 700263 / DSM 8902 / Z-7692)</name>
    <dbReference type="NCBI Taxonomy" id="889378"/>
    <lineage>
        <taxon>Bacteria</taxon>
        <taxon>Pseudomonadati</taxon>
        <taxon>Spirochaetota</taxon>
        <taxon>Spirochaetia</taxon>
        <taxon>Spirochaetales</taxon>
        <taxon>Spirochaetaceae</taxon>
        <taxon>Spirochaeta</taxon>
    </lineage>
</organism>
<dbReference type="HOGENOM" id="CLU_914996_0_0_12"/>
<evidence type="ECO:0000313" key="2">
    <source>
        <dbReference type="Proteomes" id="UP000007383"/>
    </source>
</evidence>
<proteinExistence type="predicted"/>